<accession>A0A9P3LKF1</accession>
<feature type="transmembrane region" description="Helical" evidence="9">
    <location>
        <begin position="350"/>
        <end position="367"/>
    </location>
</feature>
<dbReference type="Gene3D" id="1.20.1250.20">
    <property type="entry name" value="MFS general substrate transporter like domains"/>
    <property type="match status" value="2"/>
</dbReference>
<evidence type="ECO:0000256" key="6">
    <source>
        <dbReference type="ARBA" id="ARBA00023065"/>
    </source>
</evidence>
<feature type="transmembrane region" description="Helical" evidence="9">
    <location>
        <begin position="282"/>
        <end position="301"/>
    </location>
</feature>
<evidence type="ECO:0000256" key="2">
    <source>
        <dbReference type="ARBA" id="ARBA00008335"/>
    </source>
</evidence>
<dbReference type="Pfam" id="PF07690">
    <property type="entry name" value="MFS_1"/>
    <property type="match status" value="1"/>
</dbReference>
<dbReference type="FunFam" id="1.20.1250.20:FF:000197">
    <property type="entry name" value="Siderophore iron transporter 1"/>
    <property type="match status" value="1"/>
</dbReference>
<protein>
    <submittedName>
        <fullName evidence="11">MFS general substrate transporter</fullName>
    </submittedName>
</protein>
<dbReference type="InterPro" id="IPR011701">
    <property type="entry name" value="MFS"/>
</dbReference>
<feature type="domain" description="Major facilitator superfamily (MFS) profile" evidence="10">
    <location>
        <begin position="72"/>
        <end position="540"/>
    </location>
</feature>
<feature type="compositionally biased region" description="Basic and acidic residues" evidence="8">
    <location>
        <begin position="8"/>
        <end position="38"/>
    </location>
</feature>
<feature type="transmembrane region" description="Helical" evidence="9">
    <location>
        <begin position="194"/>
        <end position="213"/>
    </location>
</feature>
<proteinExistence type="inferred from homology"/>
<comment type="caution">
    <text evidence="11">The sequence shown here is derived from an EMBL/GenBank/DDBJ whole genome shotgun (WGS) entry which is preliminary data.</text>
</comment>
<dbReference type="GO" id="GO:0022857">
    <property type="term" value="F:transmembrane transporter activity"/>
    <property type="evidence" value="ECO:0007669"/>
    <property type="project" value="InterPro"/>
</dbReference>
<evidence type="ECO:0000256" key="1">
    <source>
        <dbReference type="ARBA" id="ARBA00004141"/>
    </source>
</evidence>
<organism evidence="11 12">
    <name type="scientific">Phanerochaete sordida</name>
    <dbReference type="NCBI Taxonomy" id="48140"/>
    <lineage>
        <taxon>Eukaryota</taxon>
        <taxon>Fungi</taxon>
        <taxon>Dikarya</taxon>
        <taxon>Basidiomycota</taxon>
        <taxon>Agaricomycotina</taxon>
        <taxon>Agaricomycetes</taxon>
        <taxon>Polyporales</taxon>
        <taxon>Phanerochaetaceae</taxon>
        <taxon>Phanerochaete</taxon>
    </lineage>
</organism>
<keyword evidence="4 9" id="KW-0812">Transmembrane</keyword>
<keyword evidence="7 9" id="KW-0472">Membrane</keyword>
<feature type="transmembrane region" description="Helical" evidence="9">
    <location>
        <begin position="387"/>
        <end position="408"/>
    </location>
</feature>
<dbReference type="GO" id="GO:0006811">
    <property type="term" value="P:monoatomic ion transport"/>
    <property type="evidence" value="ECO:0007669"/>
    <property type="project" value="UniProtKB-KW"/>
</dbReference>
<evidence type="ECO:0000256" key="4">
    <source>
        <dbReference type="ARBA" id="ARBA00022692"/>
    </source>
</evidence>
<feature type="transmembrane region" description="Helical" evidence="9">
    <location>
        <begin position="70"/>
        <end position="94"/>
    </location>
</feature>
<evidence type="ECO:0000313" key="11">
    <source>
        <dbReference type="EMBL" id="GJE97629.1"/>
    </source>
</evidence>
<feature type="transmembrane region" description="Helical" evidence="9">
    <location>
        <begin position="313"/>
        <end position="330"/>
    </location>
</feature>
<sequence length="607" mass="65594">MSAFPRHRTVDPEMDLQRKDSGSSKDASPHWDTVDQRHAGSSSFLDSDEAQVGVKTVEAAEKVYGKYSKWWLFIGLALASYIYSLDGSTTWTYLAYATSTFEEHSLISSIQVAQSIIIACGKPVMAKLADTTSRGTAYLVVLLFYVLGYIVIASAHSVGAIAAGIILYAVGYTGLQLLTQIIIADITTLKWRGLVSSLTSAPFIINAFIGANVSAGVLQHSTWRWGYGMFAILVPASLAPLIVTLYWAERKARKLGLAPASTAFAGETLWQRVWNFSEQLDLVGLVLLGAAVALILLPLTLTQTAKGGWNNPSMIAMLVVGCVILVLFVAWDTRFARRPIMPPRFLTNRAFLGAAWIGFFDFVSFYLTNTYLYSFILVVKPWSLINVTYFTSTQTVALTVFGICAGLAMRFLHRYKWLLVVGLCIRLLGAGLMIHSRGANASDAEVVWTQILQGLGGGIAAVASQVGAQASVTHADVAIITAVVLLWTEIGGSVGTAIAGAIWTNTMPQKLAQHLPQLNATARAELFGSITSVTAYPRGDPVREGVISAYDDTMKVLCIAATCIAVLPILCALTMPNFFLGDAQNAVDKTDLTGARAEDDEDVKKYD</sequence>
<feature type="transmembrane region" description="Helical" evidence="9">
    <location>
        <begin position="415"/>
        <end position="434"/>
    </location>
</feature>
<feature type="transmembrane region" description="Helical" evidence="9">
    <location>
        <begin position="137"/>
        <end position="155"/>
    </location>
</feature>
<comment type="subcellular location">
    <subcellularLocation>
        <location evidence="1">Membrane</location>
        <topology evidence="1">Multi-pass membrane protein</topology>
    </subcellularLocation>
</comment>
<dbReference type="PANTHER" id="PTHR23501:SF87">
    <property type="entry name" value="SIDEROPHORE IRON TRANSPORTER 2"/>
    <property type="match status" value="1"/>
</dbReference>
<keyword evidence="5 9" id="KW-1133">Transmembrane helix</keyword>
<dbReference type="GO" id="GO:0005886">
    <property type="term" value="C:plasma membrane"/>
    <property type="evidence" value="ECO:0007669"/>
    <property type="project" value="TreeGrafter"/>
</dbReference>
<feature type="transmembrane region" description="Helical" evidence="9">
    <location>
        <begin position="106"/>
        <end position="125"/>
    </location>
</feature>
<dbReference type="InterPro" id="IPR020846">
    <property type="entry name" value="MFS_dom"/>
</dbReference>
<feature type="transmembrane region" description="Helical" evidence="9">
    <location>
        <begin position="161"/>
        <end position="182"/>
    </location>
</feature>
<evidence type="ECO:0000256" key="9">
    <source>
        <dbReference type="SAM" id="Phobius"/>
    </source>
</evidence>
<dbReference type="EMBL" id="BPQB01000074">
    <property type="protein sequence ID" value="GJE97629.1"/>
    <property type="molecule type" value="Genomic_DNA"/>
</dbReference>
<keyword evidence="3" id="KW-0813">Transport</keyword>
<feature type="transmembrane region" description="Helical" evidence="9">
    <location>
        <begin position="225"/>
        <end position="248"/>
    </location>
</feature>
<dbReference type="PANTHER" id="PTHR23501">
    <property type="entry name" value="MAJOR FACILITATOR SUPERFAMILY"/>
    <property type="match status" value="1"/>
</dbReference>
<feature type="transmembrane region" description="Helical" evidence="9">
    <location>
        <begin position="556"/>
        <end position="575"/>
    </location>
</feature>
<dbReference type="PROSITE" id="PS50850">
    <property type="entry name" value="MFS"/>
    <property type="match status" value="1"/>
</dbReference>
<dbReference type="OrthoDB" id="2241241at2759"/>
<reference evidence="11 12" key="1">
    <citation type="submission" date="2021-08" db="EMBL/GenBank/DDBJ databases">
        <title>Draft Genome Sequence of Phanerochaete sordida strain YK-624.</title>
        <authorList>
            <person name="Mori T."/>
            <person name="Dohra H."/>
            <person name="Suzuki T."/>
            <person name="Kawagishi H."/>
            <person name="Hirai H."/>
        </authorList>
    </citation>
    <scope>NUCLEOTIDE SEQUENCE [LARGE SCALE GENOMIC DNA]</scope>
    <source>
        <strain evidence="11 12">YK-624</strain>
    </source>
</reference>
<name>A0A9P3LKF1_9APHY</name>
<evidence type="ECO:0000256" key="3">
    <source>
        <dbReference type="ARBA" id="ARBA00022448"/>
    </source>
</evidence>
<keyword evidence="6" id="KW-0406">Ion transport</keyword>
<dbReference type="AlphaFoldDB" id="A0A9P3LKF1"/>
<gene>
    <name evidence="11" type="ORF">PsYK624_138500</name>
</gene>
<evidence type="ECO:0000259" key="10">
    <source>
        <dbReference type="PROSITE" id="PS50850"/>
    </source>
</evidence>
<feature type="transmembrane region" description="Helical" evidence="9">
    <location>
        <begin position="477"/>
        <end position="503"/>
    </location>
</feature>
<feature type="region of interest" description="Disordered" evidence="8">
    <location>
        <begin position="1"/>
        <end position="38"/>
    </location>
</feature>
<evidence type="ECO:0000256" key="7">
    <source>
        <dbReference type="ARBA" id="ARBA00023136"/>
    </source>
</evidence>
<comment type="similarity">
    <text evidence="2">Belongs to the major facilitator superfamily.</text>
</comment>
<dbReference type="Proteomes" id="UP000703269">
    <property type="component" value="Unassembled WGS sequence"/>
</dbReference>
<dbReference type="InterPro" id="IPR036259">
    <property type="entry name" value="MFS_trans_sf"/>
</dbReference>
<evidence type="ECO:0000256" key="8">
    <source>
        <dbReference type="SAM" id="MobiDB-lite"/>
    </source>
</evidence>
<evidence type="ECO:0000256" key="5">
    <source>
        <dbReference type="ARBA" id="ARBA00022989"/>
    </source>
</evidence>
<dbReference type="SUPFAM" id="SSF103473">
    <property type="entry name" value="MFS general substrate transporter"/>
    <property type="match status" value="1"/>
</dbReference>
<evidence type="ECO:0000313" key="12">
    <source>
        <dbReference type="Proteomes" id="UP000703269"/>
    </source>
</evidence>
<keyword evidence="12" id="KW-1185">Reference proteome</keyword>